<dbReference type="InterPro" id="IPR005844">
    <property type="entry name" value="A-D-PHexomutase_a/b/a-I"/>
</dbReference>
<dbReference type="AlphaFoldDB" id="A0A224XLY6"/>
<keyword evidence="10" id="KW-0119">Carbohydrate metabolism</keyword>
<evidence type="ECO:0000256" key="12">
    <source>
        <dbReference type="ARBA" id="ARBA00049409"/>
    </source>
</evidence>
<dbReference type="Pfam" id="PF02878">
    <property type="entry name" value="PGM_PMM_I"/>
    <property type="match status" value="1"/>
</dbReference>
<dbReference type="Gene3D" id="3.40.120.10">
    <property type="entry name" value="Alpha-D-Glucose-1,6-Bisphosphate, subunit A, domain 3"/>
    <property type="match status" value="3"/>
</dbReference>
<comment type="catalytic activity">
    <reaction evidence="12">
        <text>O-phospho-L-seryl-[protein] + alpha-D-glucose 1-phosphate = alpha-D-glucose 1,6-bisphosphate + L-seryl-[protein]</text>
        <dbReference type="Rhea" id="RHEA:68748"/>
        <dbReference type="Rhea" id="RHEA-COMP:9863"/>
        <dbReference type="Rhea" id="RHEA-COMP:11604"/>
        <dbReference type="ChEBI" id="CHEBI:29999"/>
        <dbReference type="ChEBI" id="CHEBI:58392"/>
        <dbReference type="ChEBI" id="CHEBI:58601"/>
        <dbReference type="ChEBI" id="CHEBI:83421"/>
    </reaction>
</comment>
<dbReference type="GO" id="GO:0006006">
    <property type="term" value="P:glucose metabolic process"/>
    <property type="evidence" value="ECO:0007669"/>
    <property type="project" value="UniProtKB-KW"/>
</dbReference>
<keyword evidence="7" id="KW-0479">Metal-binding</keyword>
<protein>
    <recommendedName>
        <fullName evidence="4">phosphoglucomutase (alpha-D-glucose-1,6-bisphosphate-dependent)</fullName>
        <ecNumber evidence="4">5.4.2.2</ecNumber>
    </recommendedName>
</protein>
<comment type="catalytic activity">
    <reaction evidence="1">
        <text>alpha-D-glucose 1-phosphate = alpha-D-glucose 6-phosphate</text>
        <dbReference type="Rhea" id="RHEA:23536"/>
        <dbReference type="ChEBI" id="CHEBI:58225"/>
        <dbReference type="ChEBI" id="CHEBI:58601"/>
        <dbReference type="EC" id="5.4.2.2"/>
    </reaction>
</comment>
<dbReference type="NCBIfam" id="NF005737">
    <property type="entry name" value="PRK07564.1-1"/>
    <property type="match status" value="1"/>
</dbReference>
<evidence type="ECO:0000256" key="1">
    <source>
        <dbReference type="ARBA" id="ARBA00000443"/>
    </source>
</evidence>
<evidence type="ECO:0000256" key="2">
    <source>
        <dbReference type="ARBA" id="ARBA00001946"/>
    </source>
</evidence>
<keyword evidence="5" id="KW-0313">Glucose metabolism</keyword>
<dbReference type="FunFam" id="3.30.310.50:FF:000002">
    <property type="entry name" value="Phosphoglucomutase 5"/>
    <property type="match status" value="1"/>
</dbReference>
<evidence type="ECO:0000256" key="4">
    <source>
        <dbReference type="ARBA" id="ARBA00012728"/>
    </source>
</evidence>
<keyword evidence="9" id="KW-0413">Isomerase</keyword>
<comment type="similarity">
    <text evidence="3">Belongs to the phosphohexose mutase family.</text>
</comment>
<evidence type="ECO:0000256" key="10">
    <source>
        <dbReference type="ARBA" id="ARBA00023277"/>
    </source>
</evidence>
<evidence type="ECO:0000256" key="6">
    <source>
        <dbReference type="ARBA" id="ARBA00022553"/>
    </source>
</evidence>
<sequence length="601" mass="66418">MRMRSLLSACAGLSFIHCQRQLLAQSRPELHKHFRRKYSMTLKSEIITFSPSFRDQEPGTSGLRKKVNVFKQNHYTESFVQSILNSIGPELKGSKIVIGGDGRYYVKEASELIIKMCAANGVGKIYVGLNGVLSTPAASHLIRKYNATGGILLTASHNPGGPTEDFGIKFNISNGGAAPTSVTKNIFEISKKLTEYRIVQNLECSLEKEGITKFKVETTETEVEVIDPVKDYVNLMKEIFDFVALKELISRNKNKPFKILIDSMHGVTGPYAKIIFEKELGAPDGSIFNEIPLEDFGGSHPDPNLTYAKELVQKLSAGDYDFGAAFDGDGDRNMILGPKAFFVVPSDSLAVLAANLSCIPYFKKNPVKGFARSMPTAAAVDRVGKDLKITVYETATGWKFFGNLLDSNKVSLCGEESFGTGSDHIREKDGIWAALAWLSVIAHLKQPLDKIIINHWKKYGRNYSIRYDYENVDSEGAKKMMTDLEEKITKPNFIGTNLGDAPNVYTVKTGDNFSYTDPTDNSVTTNQGLRVLMTDGSRIVYRLSGTGSSGATIRLYLEGYEKDPNKVLVPRDVILDSLSKIAVNLAKIKEYTGRDKPTVIT</sequence>
<dbReference type="FunFam" id="3.40.120.10:FF:000005">
    <property type="entry name" value="Phosphoglucomutase 5"/>
    <property type="match status" value="1"/>
</dbReference>
<accession>A0A224XLY6</accession>
<evidence type="ECO:0000256" key="3">
    <source>
        <dbReference type="ARBA" id="ARBA00010231"/>
    </source>
</evidence>
<evidence type="ECO:0000313" key="16">
    <source>
        <dbReference type="EMBL" id="JAW09031.1"/>
    </source>
</evidence>
<dbReference type="Pfam" id="PF02879">
    <property type="entry name" value="PGM_PMM_II"/>
    <property type="match status" value="1"/>
</dbReference>
<dbReference type="Pfam" id="PF24947">
    <property type="entry name" value="PGM1_C_vert_fung"/>
    <property type="match status" value="1"/>
</dbReference>
<dbReference type="FunFam" id="3.40.120.10:FF:000004">
    <property type="entry name" value="Phosphoglucomutase 5"/>
    <property type="match status" value="1"/>
</dbReference>
<comment type="catalytic activity">
    <reaction evidence="11">
        <text>alpha-D-glucose 1,6-bisphosphate + L-seryl-[protein] = O-phospho-L-seryl-[protein] + alpha-D-glucose 6-phosphate</text>
        <dbReference type="Rhea" id="RHEA:68752"/>
        <dbReference type="Rhea" id="RHEA-COMP:9863"/>
        <dbReference type="Rhea" id="RHEA-COMP:11604"/>
        <dbReference type="ChEBI" id="CHEBI:29999"/>
        <dbReference type="ChEBI" id="CHEBI:58225"/>
        <dbReference type="ChEBI" id="CHEBI:58392"/>
        <dbReference type="ChEBI" id="CHEBI:83421"/>
    </reaction>
</comment>
<dbReference type="InterPro" id="IPR005841">
    <property type="entry name" value="Alpha-D-phosphohexomutase_SF"/>
</dbReference>
<feature type="domain" description="Alpha-D-phosphohexomutase alpha/beta/alpha" evidence="15">
    <location>
        <begin position="347"/>
        <end position="459"/>
    </location>
</feature>
<keyword evidence="8" id="KW-0460">Magnesium</keyword>
<proteinExistence type="inferred from homology"/>
<comment type="cofactor">
    <cofactor evidence="2">
        <name>Mg(2+)</name>
        <dbReference type="ChEBI" id="CHEBI:18420"/>
    </cofactor>
</comment>
<evidence type="ECO:0000256" key="7">
    <source>
        <dbReference type="ARBA" id="ARBA00022723"/>
    </source>
</evidence>
<dbReference type="EMBL" id="GFTR01007395">
    <property type="protein sequence ID" value="JAW09031.1"/>
    <property type="molecule type" value="Transcribed_RNA"/>
</dbReference>
<evidence type="ECO:0000256" key="11">
    <source>
        <dbReference type="ARBA" id="ARBA00049318"/>
    </source>
</evidence>
<dbReference type="EC" id="5.4.2.2" evidence="4"/>
<reference evidence="16" key="1">
    <citation type="journal article" date="2018" name="PLoS Negl. Trop. Dis.">
        <title>An insight into the salivary gland and fat body transcriptome of Panstrongylus lignarius (Hemiptera: Heteroptera), the main vector of Chagas disease in Peru.</title>
        <authorList>
            <person name="Nevoa J.C."/>
            <person name="Mendes M.T."/>
            <person name="da Silva M.V."/>
            <person name="Soares S.C."/>
            <person name="Oliveira C.J.F."/>
            <person name="Ribeiro J.M.C."/>
        </authorList>
    </citation>
    <scope>NUCLEOTIDE SEQUENCE</scope>
</reference>
<dbReference type="Pfam" id="PF02880">
    <property type="entry name" value="PGM_PMM_III"/>
    <property type="match status" value="1"/>
</dbReference>
<dbReference type="InterPro" id="IPR036900">
    <property type="entry name" value="A-D-PHexomutase_C_sf"/>
</dbReference>
<dbReference type="InterPro" id="IPR005845">
    <property type="entry name" value="A-D-PHexomutase_a/b/a-II"/>
</dbReference>
<dbReference type="InterPro" id="IPR016055">
    <property type="entry name" value="A-D-PHexomutase_a/b/a-I/II/III"/>
</dbReference>
<evidence type="ECO:0000259" key="14">
    <source>
        <dbReference type="Pfam" id="PF02879"/>
    </source>
</evidence>
<feature type="domain" description="Alpha-D-phosphohexomutase alpha/beta/alpha" evidence="13">
    <location>
        <begin position="56"/>
        <end position="196"/>
    </location>
</feature>
<evidence type="ECO:0000256" key="8">
    <source>
        <dbReference type="ARBA" id="ARBA00022842"/>
    </source>
</evidence>
<dbReference type="InterPro" id="IPR016066">
    <property type="entry name" value="A-D-PHexomutase_CS"/>
</dbReference>
<evidence type="ECO:0000256" key="5">
    <source>
        <dbReference type="ARBA" id="ARBA00022526"/>
    </source>
</evidence>
<dbReference type="GO" id="GO:0004614">
    <property type="term" value="F:phosphoglucomutase activity"/>
    <property type="evidence" value="ECO:0007669"/>
    <property type="project" value="UniProtKB-EC"/>
</dbReference>
<dbReference type="InterPro" id="IPR005846">
    <property type="entry name" value="A-D-PHexomutase_a/b/a-III"/>
</dbReference>
<evidence type="ECO:0000259" key="15">
    <source>
        <dbReference type="Pfam" id="PF02880"/>
    </source>
</evidence>
<dbReference type="FunFam" id="3.40.120.10:FF:000006">
    <property type="entry name" value="Phosphoglucomutase PgmA"/>
    <property type="match status" value="1"/>
</dbReference>
<dbReference type="GO" id="GO:0000287">
    <property type="term" value="F:magnesium ion binding"/>
    <property type="evidence" value="ECO:0007669"/>
    <property type="project" value="InterPro"/>
</dbReference>
<dbReference type="Gene3D" id="3.30.310.50">
    <property type="entry name" value="Alpha-D-phosphohexomutase, C-terminal domain"/>
    <property type="match status" value="1"/>
</dbReference>
<name>A0A224XLY6_9HEMI</name>
<evidence type="ECO:0000256" key="9">
    <source>
        <dbReference type="ARBA" id="ARBA00023235"/>
    </source>
</evidence>
<dbReference type="InterPro" id="IPR045244">
    <property type="entry name" value="PGM"/>
</dbReference>
<feature type="domain" description="Alpha-D-phosphohexomutase alpha/beta/alpha" evidence="14">
    <location>
        <begin position="231"/>
        <end position="336"/>
    </location>
</feature>
<dbReference type="SUPFAM" id="SSF53738">
    <property type="entry name" value="Phosphoglucomutase, first 3 domains"/>
    <property type="match status" value="3"/>
</dbReference>
<dbReference type="SUPFAM" id="SSF55957">
    <property type="entry name" value="Phosphoglucomutase, C-terminal domain"/>
    <property type="match status" value="1"/>
</dbReference>
<keyword evidence="6" id="KW-0597">Phosphoprotein</keyword>
<evidence type="ECO:0000259" key="13">
    <source>
        <dbReference type="Pfam" id="PF02878"/>
    </source>
</evidence>
<dbReference type="PANTHER" id="PTHR22573">
    <property type="entry name" value="PHOSPHOHEXOMUTASE FAMILY MEMBER"/>
    <property type="match status" value="1"/>
</dbReference>
<dbReference type="GO" id="GO:0005829">
    <property type="term" value="C:cytosol"/>
    <property type="evidence" value="ECO:0007669"/>
    <property type="project" value="TreeGrafter"/>
</dbReference>
<organism evidence="16">
    <name type="scientific">Panstrongylus lignarius</name>
    <dbReference type="NCBI Taxonomy" id="156445"/>
    <lineage>
        <taxon>Eukaryota</taxon>
        <taxon>Metazoa</taxon>
        <taxon>Ecdysozoa</taxon>
        <taxon>Arthropoda</taxon>
        <taxon>Hexapoda</taxon>
        <taxon>Insecta</taxon>
        <taxon>Pterygota</taxon>
        <taxon>Neoptera</taxon>
        <taxon>Paraneoptera</taxon>
        <taxon>Hemiptera</taxon>
        <taxon>Heteroptera</taxon>
        <taxon>Panheteroptera</taxon>
        <taxon>Cimicomorpha</taxon>
        <taxon>Reduviidae</taxon>
        <taxon>Triatominae</taxon>
        <taxon>Panstrongylus</taxon>
    </lineage>
</organism>
<dbReference type="PRINTS" id="PR00509">
    <property type="entry name" value="PGMPMM"/>
</dbReference>
<dbReference type="PROSITE" id="PS00710">
    <property type="entry name" value="PGM_PMM"/>
    <property type="match status" value="1"/>
</dbReference>
<dbReference type="PANTHER" id="PTHR22573:SF2">
    <property type="entry name" value="PHOSPHOGLUCOMUTASE"/>
    <property type="match status" value="1"/>
</dbReference>